<gene>
    <name evidence="1" type="ORF">J4709_28985</name>
</gene>
<evidence type="ECO:0000313" key="2">
    <source>
        <dbReference type="Proteomes" id="UP000680206"/>
    </source>
</evidence>
<protein>
    <submittedName>
        <fullName evidence="1">Uncharacterized protein</fullName>
    </submittedName>
</protein>
<name>A0ABS3RXZ4_9ACTN</name>
<evidence type="ECO:0000313" key="1">
    <source>
        <dbReference type="EMBL" id="MBO2461610.1"/>
    </source>
</evidence>
<dbReference type="RefSeq" id="WP_208244975.1">
    <property type="nucleotide sequence ID" value="NZ_JAGEPF010000018.1"/>
</dbReference>
<organism evidence="1 2">
    <name type="scientific">Actinomadura violacea</name>
    <dbReference type="NCBI Taxonomy" id="2819934"/>
    <lineage>
        <taxon>Bacteria</taxon>
        <taxon>Bacillati</taxon>
        <taxon>Actinomycetota</taxon>
        <taxon>Actinomycetes</taxon>
        <taxon>Streptosporangiales</taxon>
        <taxon>Thermomonosporaceae</taxon>
        <taxon>Actinomadura</taxon>
    </lineage>
</organism>
<proteinExistence type="predicted"/>
<comment type="caution">
    <text evidence="1">The sequence shown here is derived from an EMBL/GenBank/DDBJ whole genome shotgun (WGS) entry which is preliminary data.</text>
</comment>
<keyword evidence="2" id="KW-1185">Reference proteome</keyword>
<sequence>MIEIYGTPDGGVRVSGARAGDGVFDAYDPGADGMLLWSAILRGDDGQEMRVIGVHDGTWSFGLGQTDEDTPLPDWEMRVSTRLEVDAPDADLPKHGPRETPLPPTVQLRVWPGAVKIRLADVKSAGRRRRRVRPA</sequence>
<dbReference type="EMBL" id="JAGEPF010000018">
    <property type="protein sequence ID" value="MBO2461610.1"/>
    <property type="molecule type" value="Genomic_DNA"/>
</dbReference>
<dbReference type="Proteomes" id="UP000680206">
    <property type="component" value="Unassembled WGS sequence"/>
</dbReference>
<reference evidence="1 2" key="1">
    <citation type="submission" date="2021-03" db="EMBL/GenBank/DDBJ databases">
        <title>Actinomadura violae sp. nov., isolated from lichen in Thailand.</title>
        <authorList>
            <person name="Kanchanasin P."/>
            <person name="Saeng-In P."/>
            <person name="Phongsopitanun W."/>
            <person name="Yuki M."/>
            <person name="Kudo T."/>
            <person name="Ohkuma M."/>
            <person name="Tanasupawat S."/>
        </authorList>
    </citation>
    <scope>NUCLEOTIDE SEQUENCE [LARGE SCALE GENOMIC DNA]</scope>
    <source>
        <strain evidence="1 2">LCR2-06</strain>
    </source>
</reference>
<accession>A0ABS3RXZ4</accession>